<dbReference type="STRING" id="71717.A0A4Y7TIK7"/>
<keyword evidence="2" id="KW-1185">Reference proteome</keyword>
<protein>
    <submittedName>
        <fullName evidence="1">Uncharacterized protein</fullName>
    </submittedName>
</protein>
<reference evidence="1 2" key="1">
    <citation type="journal article" date="2019" name="Nat. Ecol. Evol.">
        <title>Megaphylogeny resolves global patterns of mushroom evolution.</title>
        <authorList>
            <person name="Varga T."/>
            <person name="Krizsan K."/>
            <person name="Foldi C."/>
            <person name="Dima B."/>
            <person name="Sanchez-Garcia M."/>
            <person name="Sanchez-Ramirez S."/>
            <person name="Szollosi G.J."/>
            <person name="Szarkandi J.G."/>
            <person name="Papp V."/>
            <person name="Albert L."/>
            <person name="Andreopoulos W."/>
            <person name="Angelini C."/>
            <person name="Antonin V."/>
            <person name="Barry K.W."/>
            <person name="Bougher N.L."/>
            <person name="Buchanan P."/>
            <person name="Buyck B."/>
            <person name="Bense V."/>
            <person name="Catcheside P."/>
            <person name="Chovatia M."/>
            <person name="Cooper J."/>
            <person name="Damon W."/>
            <person name="Desjardin D."/>
            <person name="Finy P."/>
            <person name="Geml J."/>
            <person name="Haridas S."/>
            <person name="Hughes K."/>
            <person name="Justo A."/>
            <person name="Karasinski D."/>
            <person name="Kautmanova I."/>
            <person name="Kiss B."/>
            <person name="Kocsube S."/>
            <person name="Kotiranta H."/>
            <person name="LaButti K.M."/>
            <person name="Lechner B.E."/>
            <person name="Liimatainen K."/>
            <person name="Lipzen A."/>
            <person name="Lukacs Z."/>
            <person name="Mihaltcheva S."/>
            <person name="Morgado L.N."/>
            <person name="Niskanen T."/>
            <person name="Noordeloos M.E."/>
            <person name="Ohm R.A."/>
            <person name="Ortiz-Santana B."/>
            <person name="Ovrebo C."/>
            <person name="Racz N."/>
            <person name="Riley R."/>
            <person name="Savchenko A."/>
            <person name="Shiryaev A."/>
            <person name="Soop K."/>
            <person name="Spirin V."/>
            <person name="Szebenyi C."/>
            <person name="Tomsovsky M."/>
            <person name="Tulloss R.E."/>
            <person name="Uehling J."/>
            <person name="Grigoriev I.V."/>
            <person name="Vagvolgyi C."/>
            <person name="Papp T."/>
            <person name="Martin F.M."/>
            <person name="Miettinen O."/>
            <person name="Hibbett D.S."/>
            <person name="Nagy L.G."/>
        </authorList>
    </citation>
    <scope>NUCLEOTIDE SEQUENCE [LARGE SCALE GENOMIC DNA]</scope>
    <source>
        <strain evidence="1 2">FP101781</strain>
    </source>
</reference>
<accession>A0A4Y7TIK7</accession>
<dbReference type="Proteomes" id="UP000298030">
    <property type="component" value="Unassembled WGS sequence"/>
</dbReference>
<organism evidence="1 2">
    <name type="scientific">Coprinellus micaceus</name>
    <name type="common">Glistening ink-cap mushroom</name>
    <name type="synonym">Coprinus micaceus</name>
    <dbReference type="NCBI Taxonomy" id="71717"/>
    <lineage>
        <taxon>Eukaryota</taxon>
        <taxon>Fungi</taxon>
        <taxon>Dikarya</taxon>
        <taxon>Basidiomycota</taxon>
        <taxon>Agaricomycotina</taxon>
        <taxon>Agaricomycetes</taxon>
        <taxon>Agaricomycetidae</taxon>
        <taxon>Agaricales</taxon>
        <taxon>Agaricineae</taxon>
        <taxon>Psathyrellaceae</taxon>
        <taxon>Coprinellus</taxon>
    </lineage>
</organism>
<evidence type="ECO:0000313" key="2">
    <source>
        <dbReference type="Proteomes" id="UP000298030"/>
    </source>
</evidence>
<dbReference type="AlphaFoldDB" id="A0A4Y7TIK7"/>
<sequence>MPAIRTLRALRAARALHRGEPRTESGPAPTGVTAHFLRQIEAAHVRTPSQGRPVPLQFCYITQGLSEWAWPCNPNSEMRIPPCDLESFRRTNRFRAPSCLCAFIEGTVYTESRIGIVETVTDDTFRNQSVLNGEYVATCAKQRCGYFLCLERFYPINHLRLQVCAPRKNLRPTEELANICDIDKSLRSGDGLFQLMTDVVVRGSGRRLERVHPNDAKRANEKLMREIAAGMSEDRFWSTFVQCFLCKTVTLRKNFATSHECKTASNRARLAQPSFPADEPETPSPLGYHGWQLEDGLSSPTPTEPVDFDEEDDVFGEIEYVLVGGEGSNSTPALGQAVSRYHNDRSPGFGTASSTLVQDSGIPEQALLIAKRHDIGVLWVD</sequence>
<proteinExistence type="predicted"/>
<comment type="caution">
    <text evidence="1">The sequence shown here is derived from an EMBL/GenBank/DDBJ whole genome shotgun (WGS) entry which is preliminary data.</text>
</comment>
<name>A0A4Y7TIK7_COPMI</name>
<dbReference type="EMBL" id="QPFP01000010">
    <property type="protein sequence ID" value="TEB34013.1"/>
    <property type="molecule type" value="Genomic_DNA"/>
</dbReference>
<dbReference type="OrthoDB" id="3048394at2759"/>
<evidence type="ECO:0000313" key="1">
    <source>
        <dbReference type="EMBL" id="TEB34013.1"/>
    </source>
</evidence>
<gene>
    <name evidence="1" type="ORF">FA13DRAFT_1789204</name>
</gene>